<feature type="non-terminal residue" evidence="10">
    <location>
        <position position="1"/>
    </location>
</feature>
<dbReference type="OrthoDB" id="10265971at2759"/>
<evidence type="ECO:0000256" key="1">
    <source>
        <dbReference type="ARBA" id="ARBA00004123"/>
    </source>
</evidence>
<feature type="non-terminal residue" evidence="10">
    <location>
        <position position="724"/>
    </location>
</feature>
<feature type="compositionally biased region" description="Acidic residues" evidence="8">
    <location>
        <begin position="709"/>
        <end position="724"/>
    </location>
</feature>
<accession>A0A2I2G6S4</accession>
<dbReference type="GO" id="GO:0000077">
    <property type="term" value="P:DNA damage checkpoint signaling"/>
    <property type="evidence" value="ECO:0007669"/>
    <property type="project" value="TreeGrafter"/>
</dbReference>
<dbReference type="RefSeq" id="XP_024703878.1">
    <property type="nucleotide sequence ID" value="XM_024843320.1"/>
</dbReference>
<dbReference type="InterPro" id="IPR057927">
    <property type="entry name" value="RAD24-like_helical"/>
</dbReference>
<dbReference type="InterPro" id="IPR004582">
    <property type="entry name" value="Checkpoint_prot_Rad17_Rad24"/>
</dbReference>
<evidence type="ECO:0000256" key="8">
    <source>
        <dbReference type="SAM" id="MobiDB-lite"/>
    </source>
</evidence>
<dbReference type="EMBL" id="MSFO01000005">
    <property type="protein sequence ID" value="PLB48576.1"/>
    <property type="molecule type" value="Genomic_DNA"/>
</dbReference>
<reference evidence="10 11" key="1">
    <citation type="submission" date="2016-12" db="EMBL/GenBank/DDBJ databases">
        <title>The genomes of Aspergillus section Nigri reveals drivers in fungal speciation.</title>
        <authorList>
            <consortium name="DOE Joint Genome Institute"/>
            <person name="Vesth T.C."/>
            <person name="Nybo J."/>
            <person name="Theobald S."/>
            <person name="Brandl J."/>
            <person name="Frisvad J.C."/>
            <person name="Nielsen K.F."/>
            <person name="Lyhne E.K."/>
            <person name="Kogle M.E."/>
            <person name="Kuo A."/>
            <person name="Riley R."/>
            <person name="Clum A."/>
            <person name="Nolan M."/>
            <person name="Lipzen A."/>
            <person name="Salamov A."/>
            <person name="Henrissat B."/>
            <person name="Wiebenga A."/>
            <person name="De Vries R.P."/>
            <person name="Grigoriev I.V."/>
            <person name="Mortensen U.H."/>
            <person name="Andersen M.R."/>
            <person name="Baker S.E."/>
        </authorList>
    </citation>
    <scope>NUCLEOTIDE SEQUENCE [LARGE SCALE GENOMIC DNA]</scope>
    <source>
        <strain evidence="10 11">IBT 23096</strain>
    </source>
</reference>
<dbReference type="GO" id="GO:0005634">
    <property type="term" value="C:nucleus"/>
    <property type="evidence" value="ECO:0007669"/>
    <property type="project" value="UniProtKB-SubCell"/>
</dbReference>
<name>A0A2I2G6S4_9EURO</name>
<evidence type="ECO:0000256" key="4">
    <source>
        <dbReference type="ARBA" id="ARBA00022763"/>
    </source>
</evidence>
<evidence type="ECO:0000256" key="6">
    <source>
        <dbReference type="ARBA" id="ARBA00023242"/>
    </source>
</evidence>
<dbReference type="SUPFAM" id="SSF52540">
    <property type="entry name" value="P-loop containing nucleoside triphosphate hydrolases"/>
    <property type="match status" value="1"/>
</dbReference>
<dbReference type="PANTHER" id="PTHR12172:SF0">
    <property type="entry name" value="CELL CYCLE CHECKPOINT PROTEIN RAD17"/>
    <property type="match status" value="1"/>
</dbReference>
<dbReference type="GO" id="GO:0005524">
    <property type="term" value="F:ATP binding"/>
    <property type="evidence" value="ECO:0007669"/>
    <property type="project" value="UniProtKB-KW"/>
</dbReference>
<keyword evidence="5" id="KW-0067">ATP-binding</keyword>
<evidence type="ECO:0000313" key="11">
    <source>
        <dbReference type="Proteomes" id="UP000234275"/>
    </source>
</evidence>
<dbReference type="InterPro" id="IPR027417">
    <property type="entry name" value="P-loop_NTPase"/>
</dbReference>
<dbReference type="Gene3D" id="3.40.50.300">
    <property type="entry name" value="P-loop containing nucleotide triphosphate hydrolases"/>
    <property type="match status" value="1"/>
</dbReference>
<dbReference type="PANTHER" id="PTHR12172">
    <property type="entry name" value="CELL CYCLE CHECKPOINT PROTEIN RAD17"/>
    <property type="match status" value="1"/>
</dbReference>
<gene>
    <name evidence="10" type="ORF">P170DRAFT_322243</name>
</gene>
<keyword evidence="3" id="KW-0547">Nucleotide-binding</keyword>
<comment type="caution">
    <text evidence="10">The sequence shown here is derived from an EMBL/GenBank/DDBJ whole genome shotgun (WGS) entry which is preliminary data.</text>
</comment>
<protein>
    <submittedName>
        <fullName evidence="10">Rad17-domain-containing protein</fullName>
    </submittedName>
</protein>
<evidence type="ECO:0000256" key="5">
    <source>
        <dbReference type="ARBA" id="ARBA00022840"/>
    </source>
</evidence>
<dbReference type="GO" id="GO:0003682">
    <property type="term" value="F:chromatin binding"/>
    <property type="evidence" value="ECO:0007669"/>
    <property type="project" value="TreeGrafter"/>
</dbReference>
<feature type="region of interest" description="Disordered" evidence="8">
    <location>
        <begin position="22"/>
        <end position="44"/>
    </location>
</feature>
<dbReference type="GO" id="GO:0003689">
    <property type="term" value="F:DNA clamp loader activity"/>
    <property type="evidence" value="ECO:0007669"/>
    <property type="project" value="TreeGrafter"/>
</dbReference>
<dbReference type="STRING" id="1392250.A0A2I2G6S4"/>
<comment type="subcellular location">
    <subcellularLocation>
        <location evidence="1">Nucleus</location>
    </subcellularLocation>
</comment>
<dbReference type="AlphaFoldDB" id="A0A2I2G6S4"/>
<evidence type="ECO:0000256" key="3">
    <source>
        <dbReference type="ARBA" id="ARBA00022741"/>
    </source>
</evidence>
<comment type="similarity">
    <text evidence="2">Belongs to the rad17/RAD24 family.</text>
</comment>
<dbReference type="Proteomes" id="UP000234275">
    <property type="component" value="Unassembled WGS sequence"/>
</dbReference>
<keyword evidence="7" id="KW-0131">Cell cycle</keyword>
<evidence type="ECO:0000256" key="7">
    <source>
        <dbReference type="ARBA" id="ARBA00023306"/>
    </source>
</evidence>
<dbReference type="Pfam" id="PF25812">
    <property type="entry name" value="RAD24_helical"/>
    <property type="match status" value="1"/>
</dbReference>
<proteinExistence type="inferred from homology"/>
<evidence type="ECO:0000259" key="9">
    <source>
        <dbReference type="Pfam" id="PF25812"/>
    </source>
</evidence>
<dbReference type="GO" id="GO:0006281">
    <property type="term" value="P:DNA repair"/>
    <property type="evidence" value="ECO:0007669"/>
    <property type="project" value="InterPro"/>
</dbReference>
<dbReference type="VEuPathDB" id="FungiDB:P170DRAFT_322243"/>
<keyword evidence="4" id="KW-0227">DNA damage</keyword>
<evidence type="ECO:0000313" key="10">
    <source>
        <dbReference type="EMBL" id="PLB48576.1"/>
    </source>
</evidence>
<dbReference type="GO" id="GO:0033314">
    <property type="term" value="P:mitotic DNA replication checkpoint signaling"/>
    <property type="evidence" value="ECO:0007669"/>
    <property type="project" value="TreeGrafter"/>
</dbReference>
<feature type="compositionally biased region" description="Polar residues" evidence="8">
    <location>
        <begin position="689"/>
        <end position="703"/>
    </location>
</feature>
<feature type="region of interest" description="Disordered" evidence="8">
    <location>
        <begin position="689"/>
        <end position="724"/>
    </location>
</feature>
<dbReference type="GeneID" id="36551020"/>
<dbReference type="Pfam" id="PF03215">
    <property type="entry name" value="Rad17"/>
    <property type="match status" value="1"/>
</dbReference>
<sequence length="724" mass="80265">DEDIIDDYDSCEELFTKHFSGEPLANQKTKPKPSHLNKPSNAISHKNTSCLEKCTNPSKRFILPSGPDDKVDTPLFDNIGNDSTPWAQRFQPLNLDELAVHKKKVSDVRGWLEASFMGSDRSRLLVLRGPAGSGKTTTVSLLSRALNFDILEWKNPLVSQSPSGRSVSVSSRFDEFLGRCHDFTGLDLSEDRAASQAGTGIDPHLRPRRIVLIEEFPTLSNTWSSSLAAFRLALHRYLAMAASMSKYHSRGPNHTGVPPIVVIISEALLNFSSETLTVNRLLGPEVCNHPRTTIIDFNSIAPTIMHKALQVVLEKQSHHSRNFRLPRAAMLHSISQIGDIRSAITSLEFLCRRSEGIGELIKGASRASKRPRDSRALTPMEKETLKLVTHREASLGIFHAVGKIIYNKREDKDIAADVDSLASAPHYFSRYDRLKVPQVSVNELVDATGTDIETFVCALHENYVPSCNGPSFTECLDGCIEALSDSDVLSYNRDWARGSWAGTRSGANRANAGTDVMRQQDISYQVATRGLLFSLPYPVKRQVKCDGRANEAHKLSFPASVRLSYGKEEVEGLLGLWLKNMLHQSAQATSGPLEGLHKTGIRNTGNCNSAHPPTMNMISRSDMLLYQLPYIARMPQNKKHLPELRKLVELHGIIPENEARDDQVEFPHHSHPIAASRASGGVSSILTLRDTTSHEGYNTLQPPLSSTYEMEEESLLLSDDDIVD</sequence>
<feature type="domain" description="Checkpoint protein RAD24-like helical bundle" evidence="9">
    <location>
        <begin position="392"/>
        <end position="526"/>
    </location>
</feature>
<evidence type="ECO:0000256" key="2">
    <source>
        <dbReference type="ARBA" id="ARBA00006168"/>
    </source>
</evidence>
<keyword evidence="6" id="KW-0539">Nucleus</keyword>
<keyword evidence="11" id="KW-1185">Reference proteome</keyword>
<organism evidence="10 11">
    <name type="scientific">Aspergillus steynii IBT 23096</name>
    <dbReference type="NCBI Taxonomy" id="1392250"/>
    <lineage>
        <taxon>Eukaryota</taxon>
        <taxon>Fungi</taxon>
        <taxon>Dikarya</taxon>
        <taxon>Ascomycota</taxon>
        <taxon>Pezizomycotina</taxon>
        <taxon>Eurotiomycetes</taxon>
        <taxon>Eurotiomycetidae</taxon>
        <taxon>Eurotiales</taxon>
        <taxon>Aspergillaceae</taxon>
        <taxon>Aspergillus</taxon>
        <taxon>Aspergillus subgen. Circumdati</taxon>
    </lineage>
</organism>